<evidence type="ECO:0000256" key="2">
    <source>
        <dbReference type="ARBA" id="ARBA00023015"/>
    </source>
</evidence>
<dbReference type="GO" id="GO:0003700">
    <property type="term" value="F:DNA-binding transcription factor activity"/>
    <property type="evidence" value="ECO:0007669"/>
    <property type="project" value="InterPro"/>
</dbReference>
<name>A0A1C7Z1J3_PSESX</name>
<dbReference type="Pfam" id="PF00126">
    <property type="entry name" value="HTH_1"/>
    <property type="match status" value="1"/>
</dbReference>
<keyword evidence="4" id="KW-0804">Transcription</keyword>
<dbReference type="SUPFAM" id="SSF53850">
    <property type="entry name" value="Periplasmic binding protein-like II"/>
    <property type="match status" value="1"/>
</dbReference>
<comment type="caution">
    <text evidence="6">The sequence shown here is derived from an EMBL/GenBank/DDBJ whole genome shotgun (WGS) entry which is preliminary data.</text>
</comment>
<dbReference type="PANTHER" id="PTHR30427:SF1">
    <property type="entry name" value="TRANSCRIPTIONAL ACTIVATOR PROTEIN LYSR"/>
    <property type="match status" value="1"/>
</dbReference>
<dbReference type="PATRIC" id="fig|317.243.peg.301"/>
<dbReference type="Gene3D" id="3.40.190.290">
    <property type="match status" value="1"/>
</dbReference>
<dbReference type="GO" id="GO:0043565">
    <property type="term" value="F:sequence-specific DNA binding"/>
    <property type="evidence" value="ECO:0007669"/>
    <property type="project" value="TreeGrafter"/>
</dbReference>
<comment type="similarity">
    <text evidence="1">Belongs to the LysR transcriptional regulatory family.</text>
</comment>
<dbReference type="GO" id="GO:0010628">
    <property type="term" value="P:positive regulation of gene expression"/>
    <property type="evidence" value="ECO:0007669"/>
    <property type="project" value="TreeGrafter"/>
</dbReference>
<evidence type="ECO:0000313" key="7">
    <source>
        <dbReference type="Proteomes" id="UP000093104"/>
    </source>
</evidence>
<accession>A0A1C7Z1J3</accession>
<dbReference type="EMBL" id="LGSI01000068">
    <property type="protein sequence ID" value="OCR22368.1"/>
    <property type="molecule type" value="Genomic_DNA"/>
</dbReference>
<reference evidence="6 7" key="1">
    <citation type="submission" date="2015-07" db="EMBL/GenBank/DDBJ databases">
        <title>Draft genome sequence of a diazotrophic, plant growth-promoting rhizobacterium of the Pseudomonas syringae complex.</title>
        <authorList>
            <person name="Patten C.L."/>
            <person name="Jeong H."/>
        </authorList>
    </citation>
    <scope>NUCLEOTIDE SEQUENCE [LARGE SCALE GENOMIC DNA]</scope>
    <source>
        <strain evidence="6 7">GR12-2</strain>
    </source>
</reference>
<dbReference type="AlphaFoldDB" id="A0A1C7Z1J3"/>
<dbReference type="PRINTS" id="PR00039">
    <property type="entry name" value="HTHLYSR"/>
</dbReference>
<dbReference type="InterPro" id="IPR036388">
    <property type="entry name" value="WH-like_DNA-bd_sf"/>
</dbReference>
<dbReference type="InterPro" id="IPR005119">
    <property type="entry name" value="LysR_subst-bd"/>
</dbReference>
<dbReference type="InterPro" id="IPR037424">
    <property type="entry name" value="NocR_PBP2"/>
</dbReference>
<dbReference type="PANTHER" id="PTHR30427">
    <property type="entry name" value="TRANSCRIPTIONAL ACTIVATOR PROTEIN LYSR"/>
    <property type="match status" value="1"/>
</dbReference>
<organism evidence="6 7">
    <name type="scientific">Pseudomonas syringae</name>
    <dbReference type="NCBI Taxonomy" id="317"/>
    <lineage>
        <taxon>Bacteria</taxon>
        <taxon>Pseudomonadati</taxon>
        <taxon>Pseudomonadota</taxon>
        <taxon>Gammaproteobacteria</taxon>
        <taxon>Pseudomonadales</taxon>
        <taxon>Pseudomonadaceae</taxon>
        <taxon>Pseudomonas</taxon>
    </lineage>
</organism>
<dbReference type="Gene3D" id="1.10.10.10">
    <property type="entry name" value="Winged helix-like DNA-binding domain superfamily/Winged helix DNA-binding domain"/>
    <property type="match status" value="1"/>
</dbReference>
<dbReference type="SUPFAM" id="SSF46785">
    <property type="entry name" value="Winged helix' DNA-binding domain"/>
    <property type="match status" value="1"/>
</dbReference>
<evidence type="ECO:0000259" key="5">
    <source>
        <dbReference type="PROSITE" id="PS50931"/>
    </source>
</evidence>
<dbReference type="PROSITE" id="PS50931">
    <property type="entry name" value="HTH_LYSR"/>
    <property type="match status" value="1"/>
</dbReference>
<dbReference type="OrthoDB" id="9786526at2"/>
<evidence type="ECO:0000313" key="6">
    <source>
        <dbReference type="EMBL" id="OCR22368.1"/>
    </source>
</evidence>
<evidence type="ECO:0000256" key="4">
    <source>
        <dbReference type="ARBA" id="ARBA00023163"/>
    </source>
</evidence>
<evidence type="ECO:0000256" key="1">
    <source>
        <dbReference type="ARBA" id="ARBA00009437"/>
    </source>
</evidence>
<keyword evidence="3" id="KW-0238">DNA-binding</keyword>
<dbReference type="Pfam" id="PF03466">
    <property type="entry name" value="LysR_substrate"/>
    <property type="match status" value="1"/>
</dbReference>
<keyword evidence="2" id="KW-0805">Transcription regulation</keyword>
<protein>
    <submittedName>
        <fullName evidence="6">Transcriptional regulator</fullName>
    </submittedName>
</protein>
<gene>
    <name evidence="6" type="ORF">AFK24_25025</name>
</gene>
<dbReference type="CDD" id="cd08415">
    <property type="entry name" value="PBP2_LysR_opines_like"/>
    <property type="match status" value="1"/>
</dbReference>
<dbReference type="Proteomes" id="UP000093104">
    <property type="component" value="Unassembled WGS sequence"/>
</dbReference>
<evidence type="ECO:0000256" key="3">
    <source>
        <dbReference type="ARBA" id="ARBA00023125"/>
    </source>
</evidence>
<proteinExistence type="inferred from homology"/>
<dbReference type="InterPro" id="IPR036390">
    <property type="entry name" value="WH_DNA-bd_sf"/>
</dbReference>
<dbReference type="InterPro" id="IPR000847">
    <property type="entry name" value="LysR_HTH_N"/>
</dbReference>
<feature type="domain" description="HTH lysR-type" evidence="5">
    <location>
        <begin position="1"/>
        <end position="58"/>
    </location>
</feature>
<sequence length="301" mass="32849">MKLRQIEAFRAVMMTGSMTIAARKLHTSQPQVSRLIGQLENLAQFPLFERHGTKLKPTVDGERFYGEVEKTFAGLSSLESAAAVIRSFGRDRLVLAAMPRLAGGLLARAVARFKLELPDVMVTIQSGNESTVNEWIRSGMCSTGLAMLYGQTPGILVDPVIKSNCVAVFPKGHRFAQLDRVTPQDFANERYVSFPSTSPVRERIDQIFEQAGVSRFIVAEASLGSSICALVGAGMGVSLINPVAAAEEATINDIESRPFTESIPVVIGLLFPSHHPQSRLVSRFAQCAREVMLEELSPLCE</sequence>